<organism evidence="2 3">
    <name type="scientific">Petrolisthes cinctipes</name>
    <name type="common">Flat porcelain crab</name>
    <dbReference type="NCBI Taxonomy" id="88211"/>
    <lineage>
        <taxon>Eukaryota</taxon>
        <taxon>Metazoa</taxon>
        <taxon>Ecdysozoa</taxon>
        <taxon>Arthropoda</taxon>
        <taxon>Crustacea</taxon>
        <taxon>Multicrustacea</taxon>
        <taxon>Malacostraca</taxon>
        <taxon>Eumalacostraca</taxon>
        <taxon>Eucarida</taxon>
        <taxon>Decapoda</taxon>
        <taxon>Pleocyemata</taxon>
        <taxon>Anomura</taxon>
        <taxon>Galatheoidea</taxon>
        <taxon>Porcellanidae</taxon>
        <taxon>Petrolisthes</taxon>
    </lineage>
</organism>
<reference evidence="2" key="1">
    <citation type="submission" date="2023-10" db="EMBL/GenBank/DDBJ databases">
        <title>Genome assemblies of two species of porcelain crab, Petrolisthes cinctipes and Petrolisthes manimaculis (Anomura: Porcellanidae).</title>
        <authorList>
            <person name="Angst P."/>
        </authorList>
    </citation>
    <scope>NUCLEOTIDE SEQUENCE</scope>
    <source>
        <strain evidence="2">PB745_01</strain>
        <tissue evidence="2">Gill</tissue>
    </source>
</reference>
<dbReference type="Proteomes" id="UP001286313">
    <property type="component" value="Unassembled WGS sequence"/>
</dbReference>
<keyword evidence="3" id="KW-1185">Reference proteome</keyword>
<gene>
    <name evidence="2" type="ORF">Pcinc_002715</name>
</gene>
<comment type="caution">
    <text evidence="2">The sequence shown here is derived from an EMBL/GenBank/DDBJ whole genome shotgun (WGS) entry which is preliminary data.</text>
</comment>
<feature type="compositionally biased region" description="Polar residues" evidence="1">
    <location>
        <begin position="131"/>
        <end position="160"/>
    </location>
</feature>
<evidence type="ECO:0000256" key="1">
    <source>
        <dbReference type="SAM" id="MobiDB-lite"/>
    </source>
</evidence>
<dbReference type="AlphaFoldDB" id="A0AAE1GKD9"/>
<evidence type="ECO:0000313" key="3">
    <source>
        <dbReference type="Proteomes" id="UP001286313"/>
    </source>
</evidence>
<accession>A0AAE1GKD9</accession>
<evidence type="ECO:0000313" key="2">
    <source>
        <dbReference type="EMBL" id="KAK3893476.1"/>
    </source>
</evidence>
<proteinExistence type="predicted"/>
<feature type="region of interest" description="Disordered" evidence="1">
    <location>
        <begin position="112"/>
        <end position="160"/>
    </location>
</feature>
<sequence>MLIAGFWRARTEGRAAVSNGGILCWILKDRRDSEGGGVVVVCLASCMASCSLHYRPTPPHAPTLAAPTHHQHWPPAAGGRGVGIVSPSNTNTPSSATRGKFKIAVVVTTSTRTPSSAHSSIKTTLLGFSRTPGSSRTKTPGTNSYTTQGSNHSNTTQTPG</sequence>
<dbReference type="EMBL" id="JAWQEG010000204">
    <property type="protein sequence ID" value="KAK3893476.1"/>
    <property type="molecule type" value="Genomic_DNA"/>
</dbReference>
<protein>
    <submittedName>
        <fullName evidence="2">Uncharacterized protein</fullName>
    </submittedName>
</protein>
<name>A0AAE1GKD9_PETCI</name>